<dbReference type="Pfam" id="PF04203">
    <property type="entry name" value="Sortase"/>
    <property type="match status" value="1"/>
</dbReference>
<dbReference type="NCBIfam" id="NF033746">
    <property type="entry name" value="class_D_sortase"/>
    <property type="match status" value="1"/>
</dbReference>
<dbReference type="EMBL" id="MRBL01000037">
    <property type="protein sequence ID" value="OMI24839.1"/>
    <property type="molecule type" value="Genomic_DNA"/>
</dbReference>
<reference evidence="2 3" key="1">
    <citation type="submission" date="2016-12" db="EMBL/GenBank/DDBJ databases">
        <title>Bacillus phylogenomics.</title>
        <authorList>
            <person name="Dunlap C."/>
        </authorList>
    </citation>
    <scope>NUCLEOTIDE SEQUENCE [LARGE SCALE GENOMIC DNA]</scope>
    <source>
        <strain evidence="2 3">NRRL B-41327</strain>
    </source>
</reference>
<dbReference type="InterPro" id="IPR023365">
    <property type="entry name" value="Sortase_dom-sf"/>
</dbReference>
<keyword evidence="1" id="KW-0378">Hydrolase</keyword>
<keyword evidence="3" id="KW-1185">Reference proteome</keyword>
<protein>
    <submittedName>
        <fullName evidence="2">Class D sortase</fullName>
    </submittedName>
</protein>
<evidence type="ECO:0000256" key="1">
    <source>
        <dbReference type="ARBA" id="ARBA00022801"/>
    </source>
</evidence>
<dbReference type="SUPFAM" id="SSF63817">
    <property type="entry name" value="Sortase"/>
    <property type="match status" value="1"/>
</dbReference>
<dbReference type="NCBIfam" id="TIGR01076">
    <property type="entry name" value="sortase_fam"/>
    <property type="match status" value="1"/>
</dbReference>
<dbReference type="InterPro" id="IPR041999">
    <property type="entry name" value="Sortase_D_1"/>
</dbReference>
<dbReference type="RefSeq" id="WP_076794081.1">
    <property type="nucleotide sequence ID" value="NZ_JAKYKF010000012.1"/>
</dbReference>
<dbReference type="InterPro" id="IPR053525">
    <property type="entry name" value="Sortase_D"/>
</dbReference>
<dbReference type="InterPro" id="IPR005754">
    <property type="entry name" value="Sortase"/>
</dbReference>
<dbReference type="CDD" id="cd05828">
    <property type="entry name" value="Sortase_D_1"/>
    <property type="match status" value="1"/>
</dbReference>
<proteinExistence type="predicted"/>
<evidence type="ECO:0000313" key="3">
    <source>
        <dbReference type="Proteomes" id="UP000187046"/>
    </source>
</evidence>
<dbReference type="Gene3D" id="2.40.260.10">
    <property type="entry name" value="Sortase"/>
    <property type="match status" value="1"/>
</dbReference>
<comment type="caution">
    <text evidence="2">The sequence shown here is derived from an EMBL/GenBank/DDBJ whole genome shotgun (WGS) entry which is preliminary data.</text>
</comment>
<organism evidence="2 3">
    <name type="scientific">Bacillus haynesii</name>
    <dbReference type="NCBI Taxonomy" id="1925021"/>
    <lineage>
        <taxon>Bacteria</taxon>
        <taxon>Bacillati</taxon>
        <taxon>Bacillota</taxon>
        <taxon>Bacilli</taxon>
        <taxon>Bacillales</taxon>
        <taxon>Bacillaceae</taxon>
        <taxon>Bacillus</taxon>
    </lineage>
</organism>
<dbReference type="Proteomes" id="UP000187046">
    <property type="component" value="Unassembled WGS sequence"/>
</dbReference>
<name>A0ABX3I0H0_9BACI</name>
<sequence length="188" mass="20987">MVACGAYFTTTNVFKLMHGYALFSFQQMKEEEKPEKPEKPPIQTTKKEKTVIDQTFETGEKIGDLVIPKINARLPIYHGTDEDELQKGVGHFAGSVLPGEDDNSVLSGHRDTVFRKLGRVGKGDQLIVEASYGTFTYKVKKVRIVDADDRTVIVPKPRATLTVSTCYPFDFIGSAPERYILVADLIKT</sequence>
<gene>
    <name evidence="2" type="ORF">BTA31_21260</name>
</gene>
<accession>A0ABX3I0H0</accession>
<evidence type="ECO:0000313" key="2">
    <source>
        <dbReference type="EMBL" id="OMI24839.1"/>
    </source>
</evidence>